<dbReference type="AlphaFoldDB" id="B7K2Y7"/>
<dbReference type="EMBL" id="CP001287">
    <property type="protein sequence ID" value="ACK67688.1"/>
    <property type="molecule type" value="Genomic_DNA"/>
</dbReference>
<dbReference type="PANTHER" id="PTHR31817:SF0">
    <property type="entry name" value="CHROMOSOME UNDETERMINED SCAFFOLD_67, WHOLE GENOME SHOTGUN SEQUENCE"/>
    <property type="match status" value="1"/>
</dbReference>
<evidence type="ECO:0000256" key="1">
    <source>
        <dbReference type="ARBA" id="ARBA00001947"/>
    </source>
</evidence>
<dbReference type="GO" id="GO:0008237">
    <property type="term" value="F:metallopeptidase activity"/>
    <property type="evidence" value="ECO:0007669"/>
    <property type="project" value="UniProtKB-KW"/>
</dbReference>
<dbReference type="PANTHER" id="PTHR31817">
    <property type="match status" value="1"/>
</dbReference>
<evidence type="ECO:0000256" key="2">
    <source>
        <dbReference type="ARBA" id="ARBA00022670"/>
    </source>
</evidence>
<dbReference type="GO" id="GO:0006508">
    <property type="term" value="P:proteolysis"/>
    <property type="evidence" value="ECO:0007669"/>
    <property type="project" value="UniProtKB-KW"/>
</dbReference>
<evidence type="ECO:0000256" key="4">
    <source>
        <dbReference type="ARBA" id="ARBA00023049"/>
    </source>
</evidence>
<keyword evidence="4" id="KW-0482">Metalloprotease</keyword>
<name>B7K2Y7_RIPO1</name>
<dbReference type="InterPro" id="IPR012548">
    <property type="entry name" value="MATCAP"/>
</dbReference>
<evidence type="ECO:0000313" key="5">
    <source>
        <dbReference type="EMBL" id="ACK67688.1"/>
    </source>
</evidence>
<organism evidence="5 6">
    <name type="scientific">Rippkaea orientalis (strain PCC 8801 / RF-1)</name>
    <name type="common">Cyanothece sp. (strain PCC 8801)</name>
    <dbReference type="NCBI Taxonomy" id="41431"/>
    <lineage>
        <taxon>Bacteria</taxon>
        <taxon>Bacillati</taxon>
        <taxon>Cyanobacteriota</taxon>
        <taxon>Cyanophyceae</taxon>
        <taxon>Oscillatoriophycideae</taxon>
        <taxon>Chroococcales</taxon>
        <taxon>Aphanothecaceae</taxon>
        <taxon>Rippkaea</taxon>
        <taxon>Rippkaea orientalis</taxon>
    </lineage>
</organism>
<keyword evidence="3" id="KW-0378">Hydrolase</keyword>
<dbReference type="eggNOG" id="COG3930">
    <property type="taxonomic scope" value="Bacteria"/>
</dbReference>
<dbReference type="OrthoDB" id="9785840at2"/>
<dbReference type="GO" id="GO:0080164">
    <property type="term" value="P:regulation of nitric oxide metabolic process"/>
    <property type="evidence" value="ECO:0007669"/>
    <property type="project" value="TreeGrafter"/>
</dbReference>
<dbReference type="STRING" id="41431.PCC8801_3735"/>
<protein>
    <recommendedName>
        <fullName evidence="7">DUF1704 domain-containing protein</fullName>
    </recommendedName>
</protein>
<dbReference type="SMART" id="SM01154">
    <property type="entry name" value="DUF1704"/>
    <property type="match status" value="1"/>
</dbReference>
<dbReference type="KEGG" id="cyp:PCC8801_3735"/>
<sequence>MATLQQEKEKERIRSVAHLLHQAAKPIRILQAIGWSQQVKVDFFAKNAQELPEVTYPGFDPQPTLELLYEARNQIFPMSRVDQWLERQSNCIEWGARMLANVGTPGFFNYSCQAYGQPKAPLRYDPITPLELAEKIREDIENLNHINMNVPSPAIHSCDEVAPQIEQAVKAHFGEDAPQVNIVDELSANALATSKQIRLRKDAKFTDKDAIQLINHEAFIHVLTSLNGKKQTDLPILGDGHVGTTRTQEGLAVFAEVISGSMELSRLQRLADRVFAIQMAIEGADFLEVYRYFLERTGEPDQAFESSRRVFRGGVITGGAPFTKDVVYLFGLLQVSSVIRAVFSAGRADCLELLFCGKLDCVDVPALGELVVMGLCKMPRYLPPWIVDPRSLLAFLSYSTFMSQMNLDSLTEIVKRFLADTPIIDPKL</sequence>
<evidence type="ECO:0008006" key="7">
    <source>
        <dbReference type="Google" id="ProtNLM"/>
    </source>
</evidence>
<dbReference type="Pfam" id="PF08014">
    <property type="entry name" value="MATCAP"/>
    <property type="match status" value="1"/>
</dbReference>
<dbReference type="Proteomes" id="UP000008204">
    <property type="component" value="Chromosome"/>
</dbReference>
<reference evidence="6" key="1">
    <citation type="journal article" date="2011" name="MBio">
        <title>Novel metabolic attributes of the genus Cyanothece, comprising a group of unicellular nitrogen-fixing Cyanobacteria.</title>
        <authorList>
            <person name="Bandyopadhyay A."/>
            <person name="Elvitigala T."/>
            <person name="Welsh E."/>
            <person name="Stockel J."/>
            <person name="Liberton M."/>
            <person name="Min H."/>
            <person name="Sherman L.A."/>
            <person name="Pakrasi H.B."/>
        </authorList>
    </citation>
    <scope>NUCLEOTIDE SEQUENCE [LARGE SCALE GENOMIC DNA]</scope>
    <source>
        <strain evidence="6">PCC 8801</strain>
    </source>
</reference>
<dbReference type="HOGENOM" id="CLU_050360_0_0_3"/>
<comment type="cofactor">
    <cofactor evidence="1">
        <name>Zn(2+)</name>
        <dbReference type="ChEBI" id="CHEBI:29105"/>
    </cofactor>
</comment>
<proteinExistence type="predicted"/>
<evidence type="ECO:0000256" key="3">
    <source>
        <dbReference type="ARBA" id="ARBA00022801"/>
    </source>
</evidence>
<gene>
    <name evidence="5" type="ordered locus">PCC8801_3735</name>
</gene>
<evidence type="ECO:0000313" key="6">
    <source>
        <dbReference type="Proteomes" id="UP000008204"/>
    </source>
</evidence>
<keyword evidence="2" id="KW-0645">Protease</keyword>
<dbReference type="RefSeq" id="WP_012596946.1">
    <property type="nucleotide sequence ID" value="NC_011726.1"/>
</dbReference>
<accession>B7K2Y7</accession>
<keyword evidence="6" id="KW-1185">Reference proteome</keyword>